<proteinExistence type="predicted"/>
<reference evidence="2 3" key="1">
    <citation type="journal article" date="2015" name="Proc. Natl. Acad. Sci. U.S.A.">
        <title>The resurrection genome of Boea hygrometrica: A blueprint for survival of dehydration.</title>
        <authorList>
            <person name="Xiao L."/>
            <person name="Yang G."/>
            <person name="Zhang L."/>
            <person name="Yang X."/>
            <person name="Zhao S."/>
            <person name="Ji Z."/>
            <person name="Zhou Q."/>
            <person name="Hu M."/>
            <person name="Wang Y."/>
            <person name="Chen M."/>
            <person name="Xu Y."/>
            <person name="Jin H."/>
            <person name="Xiao X."/>
            <person name="Hu G."/>
            <person name="Bao F."/>
            <person name="Hu Y."/>
            <person name="Wan P."/>
            <person name="Li L."/>
            <person name="Deng X."/>
            <person name="Kuang T."/>
            <person name="Xiang C."/>
            <person name="Zhu J.K."/>
            <person name="Oliver M.J."/>
            <person name="He Y."/>
        </authorList>
    </citation>
    <scope>NUCLEOTIDE SEQUENCE [LARGE SCALE GENOMIC DNA]</scope>
    <source>
        <strain evidence="3">cv. XS01</strain>
    </source>
</reference>
<evidence type="ECO:0000313" key="3">
    <source>
        <dbReference type="Proteomes" id="UP000250235"/>
    </source>
</evidence>
<keyword evidence="3" id="KW-1185">Reference proteome</keyword>
<name>A0A2Z7A5D3_9LAMI</name>
<evidence type="ECO:0000256" key="1">
    <source>
        <dbReference type="SAM" id="MobiDB-lite"/>
    </source>
</evidence>
<sequence length="106" mass="12177">MNKLSINLQDLNRYSQLVPQNNNTAMITVQEVVREGHTRESGTHDPLKSRYLQLCFKQTKDIQVMFLTHLLNTSVFKRLVEAPYVPRSKLHRETEASSGSPALRNP</sequence>
<dbReference type="AlphaFoldDB" id="A0A2Z7A5D3"/>
<accession>A0A2Z7A5D3</accession>
<feature type="region of interest" description="Disordered" evidence="1">
    <location>
        <begin position="87"/>
        <end position="106"/>
    </location>
</feature>
<gene>
    <name evidence="2" type="ORF">F511_44488</name>
</gene>
<protein>
    <submittedName>
        <fullName evidence="2">Uncharacterized protein</fullName>
    </submittedName>
</protein>
<organism evidence="2 3">
    <name type="scientific">Dorcoceras hygrometricum</name>
    <dbReference type="NCBI Taxonomy" id="472368"/>
    <lineage>
        <taxon>Eukaryota</taxon>
        <taxon>Viridiplantae</taxon>
        <taxon>Streptophyta</taxon>
        <taxon>Embryophyta</taxon>
        <taxon>Tracheophyta</taxon>
        <taxon>Spermatophyta</taxon>
        <taxon>Magnoliopsida</taxon>
        <taxon>eudicotyledons</taxon>
        <taxon>Gunneridae</taxon>
        <taxon>Pentapetalae</taxon>
        <taxon>asterids</taxon>
        <taxon>lamiids</taxon>
        <taxon>Lamiales</taxon>
        <taxon>Gesneriaceae</taxon>
        <taxon>Didymocarpoideae</taxon>
        <taxon>Trichosporeae</taxon>
        <taxon>Loxocarpinae</taxon>
        <taxon>Dorcoceras</taxon>
    </lineage>
</organism>
<dbReference type="Proteomes" id="UP000250235">
    <property type="component" value="Unassembled WGS sequence"/>
</dbReference>
<evidence type="ECO:0000313" key="2">
    <source>
        <dbReference type="EMBL" id="KZV14070.1"/>
    </source>
</evidence>
<dbReference type="EMBL" id="KV022228">
    <property type="protein sequence ID" value="KZV14070.1"/>
    <property type="molecule type" value="Genomic_DNA"/>
</dbReference>